<feature type="region of interest" description="Disordered" evidence="1">
    <location>
        <begin position="503"/>
        <end position="543"/>
    </location>
</feature>
<feature type="compositionally biased region" description="Polar residues" evidence="1">
    <location>
        <begin position="205"/>
        <end position="224"/>
    </location>
</feature>
<feature type="region of interest" description="Disordered" evidence="1">
    <location>
        <begin position="1"/>
        <end position="102"/>
    </location>
</feature>
<feature type="region of interest" description="Disordered" evidence="1">
    <location>
        <begin position="141"/>
        <end position="171"/>
    </location>
</feature>
<dbReference type="AlphaFoldDB" id="A0A4Z0YPY3"/>
<evidence type="ECO:0000313" key="3">
    <source>
        <dbReference type="Proteomes" id="UP000297716"/>
    </source>
</evidence>
<dbReference type="EMBL" id="SKBN01000214">
    <property type="protein sequence ID" value="TGJ80563.1"/>
    <property type="molecule type" value="Genomic_DNA"/>
</dbReference>
<name>A0A4Z0YPY3_9PEZI</name>
<dbReference type="Proteomes" id="UP000297716">
    <property type="component" value="Unassembled WGS sequence"/>
</dbReference>
<accession>A0A4Z0YPY3</accession>
<organism evidence="2 3">
    <name type="scientific">Xylaria hypoxylon</name>
    <dbReference type="NCBI Taxonomy" id="37992"/>
    <lineage>
        <taxon>Eukaryota</taxon>
        <taxon>Fungi</taxon>
        <taxon>Dikarya</taxon>
        <taxon>Ascomycota</taxon>
        <taxon>Pezizomycotina</taxon>
        <taxon>Sordariomycetes</taxon>
        <taxon>Xylariomycetidae</taxon>
        <taxon>Xylariales</taxon>
        <taxon>Xylariaceae</taxon>
        <taxon>Xylaria</taxon>
    </lineage>
</organism>
<feature type="compositionally biased region" description="Basic and acidic residues" evidence="1">
    <location>
        <begin position="282"/>
        <end position="293"/>
    </location>
</feature>
<keyword evidence="3" id="KW-1185">Reference proteome</keyword>
<proteinExistence type="predicted"/>
<evidence type="ECO:0000313" key="2">
    <source>
        <dbReference type="EMBL" id="TGJ80563.1"/>
    </source>
</evidence>
<feature type="compositionally biased region" description="Basic and acidic residues" evidence="1">
    <location>
        <begin position="230"/>
        <end position="245"/>
    </location>
</feature>
<feature type="compositionally biased region" description="Polar residues" evidence="1">
    <location>
        <begin position="249"/>
        <end position="266"/>
    </location>
</feature>
<gene>
    <name evidence="2" type="ORF">E0Z10_g8209</name>
</gene>
<feature type="compositionally biased region" description="Basic residues" evidence="1">
    <location>
        <begin position="39"/>
        <end position="52"/>
    </location>
</feature>
<evidence type="ECO:0000256" key="1">
    <source>
        <dbReference type="SAM" id="MobiDB-lite"/>
    </source>
</evidence>
<comment type="caution">
    <text evidence="2">The sequence shown here is derived from an EMBL/GenBank/DDBJ whole genome shotgun (WGS) entry which is preliminary data.</text>
</comment>
<reference evidence="2 3" key="1">
    <citation type="submission" date="2019-03" db="EMBL/GenBank/DDBJ databases">
        <title>Draft genome sequence of Xylaria hypoxylon DSM 108379, a ubiquitous saprotrophic-parasitic fungi on hardwood.</title>
        <authorList>
            <person name="Buettner E."/>
            <person name="Leonhardt S."/>
            <person name="Gebauer A.M."/>
            <person name="Liers C."/>
            <person name="Hofrichter M."/>
            <person name="Kellner H."/>
        </authorList>
    </citation>
    <scope>NUCLEOTIDE SEQUENCE [LARGE SCALE GENOMIC DNA]</scope>
    <source>
        <strain evidence="2 3">DSM 108379</strain>
    </source>
</reference>
<sequence>MSGSYVPPFRRRDAPQAESSSDQSHQSTHHDNRGARGGRQGRRGSGRGGRGRPQRDFFNKQNPQVDQSDLYHEGDIHNYFWSSEDDARGSHSSTFRNSKDRPGELSHMLLFFGANPRWASDRIIFAKSKLTLLPEYAAKKAENGEWETEKKTHESTGEATKSVEDGAAEKQDAMVVPDEAGTEAVTQASGATFAEAQILSCPSAKKQNSGTDKSSVENDTTTSIDALDSVNKDNECQIKQEHTQDGRQIPTQGSIMGVQESGSPTKPSDDKRDDFTSEESTNDGKQEEQHASVEVEGIADHEGQATPIFISTSTMTASRLKYTDIRKEEAQLTPVPNQSTAAGSHMKHTDIRTIPANEFYRPSEPESTFPAIAPIDYVPANPLPIAIFEEQWIPGFRSGGTRARFAFKGWFKISRVNILAPHSAELVRMLQQKWERKNRFGHVVPSRTRDTYAWNESLGREWAVIRFELLEGEGMPPPPQIEKLPEPKRPVDETKNVNEMLSDMRLDDGNTGGGKEIESVGGCDGIDQDIANPEGARAKTPEL</sequence>
<dbReference type="OrthoDB" id="2563155at2759"/>
<feature type="region of interest" description="Disordered" evidence="1">
    <location>
        <begin position="202"/>
        <end position="293"/>
    </location>
</feature>
<protein>
    <submittedName>
        <fullName evidence="2">Uncharacterized protein</fullName>
    </submittedName>
</protein>